<dbReference type="InParanoid" id="L9L8M3"/>
<dbReference type="PANTHER" id="PTHR13968">
    <property type="entry name" value="HETEROGENEOUS NUCLEAR RIBONUCLEOPROTEIN"/>
    <property type="match status" value="1"/>
</dbReference>
<keyword evidence="1 3" id="KW-0694">RNA-binding</keyword>
<dbReference type="GO" id="GO:0003723">
    <property type="term" value="F:RNA binding"/>
    <property type="evidence" value="ECO:0007669"/>
    <property type="project" value="UniProtKB-UniRule"/>
</dbReference>
<dbReference type="InterPro" id="IPR051186">
    <property type="entry name" value="RRM_HNRPC/RALY_subfam"/>
</dbReference>
<dbReference type="GO" id="GO:1990904">
    <property type="term" value="C:ribonucleoprotein complex"/>
    <property type="evidence" value="ECO:0007669"/>
    <property type="project" value="UniProtKB-KW"/>
</dbReference>
<gene>
    <name evidence="5" type="ORF">TREES_T100020232</name>
</gene>
<dbReference type="Gene3D" id="3.30.70.330">
    <property type="match status" value="1"/>
</dbReference>
<dbReference type="SUPFAM" id="SSF54928">
    <property type="entry name" value="RNA-binding domain, RBD"/>
    <property type="match status" value="1"/>
</dbReference>
<feature type="domain" description="RRM" evidence="4">
    <location>
        <begin position="75"/>
        <end position="146"/>
    </location>
</feature>
<evidence type="ECO:0000313" key="5">
    <source>
        <dbReference type="EMBL" id="ELW71465.1"/>
    </source>
</evidence>
<dbReference type="Proteomes" id="UP000011518">
    <property type="component" value="Unassembled WGS sequence"/>
</dbReference>
<reference evidence="6" key="1">
    <citation type="submission" date="2012-07" db="EMBL/GenBank/DDBJ databases">
        <title>Genome of the Chinese tree shrew, a rising model animal genetically related to primates.</title>
        <authorList>
            <person name="Zhang G."/>
            <person name="Fan Y."/>
            <person name="Yao Y."/>
            <person name="Huang Z."/>
        </authorList>
    </citation>
    <scope>NUCLEOTIDE SEQUENCE [LARGE SCALE GENOMIC DNA]</scope>
</reference>
<keyword evidence="5" id="KW-0687">Ribonucleoprotein</keyword>
<dbReference type="EMBL" id="KB320463">
    <property type="protein sequence ID" value="ELW71465.1"/>
    <property type="molecule type" value="Genomic_DNA"/>
</dbReference>
<organism evidence="5 6">
    <name type="scientific">Tupaia chinensis</name>
    <name type="common">Chinese tree shrew</name>
    <name type="synonym">Tupaia belangeri chinensis</name>
    <dbReference type="NCBI Taxonomy" id="246437"/>
    <lineage>
        <taxon>Eukaryota</taxon>
        <taxon>Metazoa</taxon>
        <taxon>Chordata</taxon>
        <taxon>Craniata</taxon>
        <taxon>Vertebrata</taxon>
        <taxon>Euteleostomi</taxon>
        <taxon>Mammalia</taxon>
        <taxon>Eutheria</taxon>
        <taxon>Euarchontoglires</taxon>
        <taxon>Scandentia</taxon>
        <taxon>Tupaiidae</taxon>
        <taxon>Tupaia</taxon>
    </lineage>
</organism>
<dbReference type="InterPro" id="IPR012677">
    <property type="entry name" value="Nucleotide-bd_a/b_plait_sf"/>
</dbReference>
<dbReference type="PROSITE" id="PS50102">
    <property type="entry name" value="RRM"/>
    <property type="match status" value="1"/>
</dbReference>
<keyword evidence="6" id="KW-1185">Reference proteome</keyword>
<protein>
    <submittedName>
        <fullName evidence="5">Heterogeneous nuclear ribonucleoproteins C1/C2</fullName>
    </submittedName>
</protein>
<reference evidence="6" key="2">
    <citation type="journal article" date="2013" name="Nat. Commun.">
        <title>Genome of the Chinese tree shrew.</title>
        <authorList>
            <person name="Fan Y."/>
            <person name="Huang Z.Y."/>
            <person name="Cao C.C."/>
            <person name="Chen C.S."/>
            <person name="Chen Y.X."/>
            <person name="Fan D.D."/>
            <person name="He J."/>
            <person name="Hou H.L."/>
            <person name="Hu L."/>
            <person name="Hu X.T."/>
            <person name="Jiang X.T."/>
            <person name="Lai R."/>
            <person name="Lang Y.S."/>
            <person name="Liang B."/>
            <person name="Liao S.G."/>
            <person name="Mu D."/>
            <person name="Ma Y.Y."/>
            <person name="Niu Y.Y."/>
            <person name="Sun X.Q."/>
            <person name="Xia J.Q."/>
            <person name="Xiao J."/>
            <person name="Xiong Z.Q."/>
            <person name="Xu L."/>
            <person name="Yang L."/>
            <person name="Zhang Y."/>
            <person name="Zhao W."/>
            <person name="Zhao X.D."/>
            <person name="Zheng Y.T."/>
            <person name="Zhou J.M."/>
            <person name="Zhu Y.B."/>
            <person name="Zhang G.J."/>
            <person name="Wang J."/>
            <person name="Yao Y.G."/>
        </authorList>
    </citation>
    <scope>NUCLEOTIDE SEQUENCE [LARGE SCALE GENOMIC DNA]</scope>
</reference>
<evidence type="ECO:0000256" key="3">
    <source>
        <dbReference type="PROSITE-ProRule" id="PRU00176"/>
    </source>
</evidence>
<name>L9L8M3_TUPCH</name>
<sequence>MSNEVTYATLKFPNTSKTNNLQENYSLKRTDNVPETEMDSGAEIEQGGVESRVEEAESRAVRAVLPTRQILSMKSRVLTGNLNTVVVKKSNVGAIFLKYGSIAGSSAHKGLAFVQYVNERDAWAAVAGEDGRMTAGQVSDINLAAEPKVNRGKAGVRRPAAEMDSSSFALDYDVQCNYDDRMHSSTATSYCSCCSALETPVCIRKHFAEWKNLQF</sequence>
<dbReference type="STRING" id="246437.L9L8M3"/>
<dbReference type="InterPro" id="IPR000504">
    <property type="entry name" value="RRM_dom"/>
</dbReference>
<dbReference type="GO" id="GO:0005634">
    <property type="term" value="C:nucleus"/>
    <property type="evidence" value="ECO:0007669"/>
    <property type="project" value="TreeGrafter"/>
</dbReference>
<proteinExistence type="predicted"/>
<accession>L9L8M3</accession>
<dbReference type="AlphaFoldDB" id="L9L8M3"/>
<evidence type="ECO:0000313" key="6">
    <source>
        <dbReference type="Proteomes" id="UP000011518"/>
    </source>
</evidence>
<evidence type="ECO:0000259" key="4">
    <source>
        <dbReference type="PROSITE" id="PS50102"/>
    </source>
</evidence>
<evidence type="ECO:0000256" key="1">
    <source>
        <dbReference type="ARBA" id="ARBA00022884"/>
    </source>
</evidence>
<dbReference type="PANTHER" id="PTHR13968:SF3">
    <property type="entry name" value="HETEROGENEOUS NUCLEAR RIBONUCLEOPROTEINS C1_C2"/>
    <property type="match status" value="1"/>
</dbReference>
<dbReference type="InterPro" id="IPR035979">
    <property type="entry name" value="RBD_domain_sf"/>
</dbReference>
<comment type="function">
    <text evidence="2">Binds pre-mRNA and nucleates the assembly of 40S hnRNP particles. Interacts with poly-U tracts in the 3'-UTR or 5'-UTR of mRNA and modulates the stability and the level of translation of bound mRNA molecules. Single HNRNPC tetramers bind 230-240 nucleotides. Trimers of HNRNPC tetramers bind 700 nucleotides. May play a role in the early steps of spliceosome assembly and pre-mRNA splicing. N6-methyladenosine (m6A) has been shown to alter the local structure in mRNAs and long non-coding RNAs (lncRNAs) via a mechanism named 'm(6)A-switch', facilitating binding of HNRNPC, leading to regulation of mRNA splicing.</text>
</comment>
<evidence type="ECO:0000256" key="2">
    <source>
        <dbReference type="ARBA" id="ARBA00045185"/>
    </source>
</evidence>